<sequence length="20" mass="2252">MGRLSVVPGERLLSDRHCLI</sequence>
<dbReference type="AlphaFoldDB" id="A0A0E9SIZ8"/>
<reference evidence="1" key="2">
    <citation type="journal article" date="2015" name="Fish Shellfish Immunol.">
        <title>Early steps in the European eel (Anguilla anguilla)-Vibrio vulnificus interaction in the gills: Role of the RtxA13 toxin.</title>
        <authorList>
            <person name="Callol A."/>
            <person name="Pajuelo D."/>
            <person name="Ebbesson L."/>
            <person name="Teles M."/>
            <person name="MacKenzie S."/>
            <person name="Amaro C."/>
        </authorList>
    </citation>
    <scope>NUCLEOTIDE SEQUENCE</scope>
</reference>
<accession>A0A0E9SIZ8</accession>
<reference evidence="1" key="1">
    <citation type="submission" date="2014-11" db="EMBL/GenBank/DDBJ databases">
        <authorList>
            <person name="Amaro Gonzalez C."/>
        </authorList>
    </citation>
    <scope>NUCLEOTIDE SEQUENCE</scope>
</reference>
<dbReference type="EMBL" id="GBXM01067243">
    <property type="protein sequence ID" value="JAH41334.1"/>
    <property type="molecule type" value="Transcribed_RNA"/>
</dbReference>
<evidence type="ECO:0000313" key="1">
    <source>
        <dbReference type="EMBL" id="JAH41334.1"/>
    </source>
</evidence>
<protein>
    <submittedName>
        <fullName evidence="1">Uncharacterized protein</fullName>
    </submittedName>
</protein>
<organism evidence="1">
    <name type="scientific">Anguilla anguilla</name>
    <name type="common">European freshwater eel</name>
    <name type="synonym">Muraena anguilla</name>
    <dbReference type="NCBI Taxonomy" id="7936"/>
    <lineage>
        <taxon>Eukaryota</taxon>
        <taxon>Metazoa</taxon>
        <taxon>Chordata</taxon>
        <taxon>Craniata</taxon>
        <taxon>Vertebrata</taxon>
        <taxon>Euteleostomi</taxon>
        <taxon>Actinopterygii</taxon>
        <taxon>Neopterygii</taxon>
        <taxon>Teleostei</taxon>
        <taxon>Anguilliformes</taxon>
        <taxon>Anguillidae</taxon>
        <taxon>Anguilla</taxon>
    </lineage>
</organism>
<name>A0A0E9SIZ8_ANGAN</name>
<proteinExistence type="predicted"/>